<feature type="region of interest" description="Disordered" evidence="1">
    <location>
        <begin position="61"/>
        <end position="80"/>
    </location>
</feature>
<sequence length="80" mass="9159">MSKRSLRSGRNRCEEERILKDIQWDEIEGRNLQESPPKEGGDYKGCARVETPEECLLRFKLRSTPDSGSQPLAQSLEILP</sequence>
<evidence type="ECO:0000313" key="2">
    <source>
        <dbReference type="EMBL" id="GBM04189.1"/>
    </source>
</evidence>
<proteinExistence type="predicted"/>
<dbReference type="Proteomes" id="UP000499080">
    <property type="component" value="Unassembled WGS sequence"/>
</dbReference>
<evidence type="ECO:0000256" key="1">
    <source>
        <dbReference type="SAM" id="MobiDB-lite"/>
    </source>
</evidence>
<gene>
    <name evidence="2" type="ORF">AVEN_161389_1</name>
</gene>
<evidence type="ECO:0000313" key="3">
    <source>
        <dbReference type="Proteomes" id="UP000499080"/>
    </source>
</evidence>
<accession>A0A4Y2CJ35</accession>
<keyword evidence="3" id="KW-1185">Reference proteome</keyword>
<name>A0A4Y2CJ35_ARAVE</name>
<dbReference type="EMBL" id="BGPR01239356">
    <property type="protein sequence ID" value="GBM04189.1"/>
    <property type="molecule type" value="Genomic_DNA"/>
</dbReference>
<dbReference type="AlphaFoldDB" id="A0A4Y2CJ35"/>
<reference evidence="2 3" key="1">
    <citation type="journal article" date="2019" name="Sci. Rep.">
        <title>Orb-weaving spider Araneus ventricosus genome elucidates the spidroin gene catalogue.</title>
        <authorList>
            <person name="Kono N."/>
            <person name="Nakamura H."/>
            <person name="Ohtoshi R."/>
            <person name="Moran D.A.P."/>
            <person name="Shinohara A."/>
            <person name="Yoshida Y."/>
            <person name="Fujiwara M."/>
            <person name="Mori M."/>
            <person name="Tomita M."/>
            <person name="Arakawa K."/>
        </authorList>
    </citation>
    <scope>NUCLEOTIDE SEQUENCE [LARGE SCALE GENOMIC DNA]</scope>
</reference>
<protein>
    <submittedName>
        <fullName evidence="2">Uncharacterized protein</fullName>
    </submittedName>
</protein>
<organism evidence="2 3">
    <name type="scientific">Araneus ventricosus</name>
    <name type="common">Orbweaver spider</name>
    <name type="synonym">Epeira ventricosa</name>
    <dbReference type="NCBI Taxonomy" id="182803"/>
    <lineage>
        <taxon>Eukaryota</taxon>
        <taxon>Metazoa</taxon>
        <taxon>Ecdysozoa</taxon>
        <taxon>Arthropoda</taxon>
        <taxon>Chelicerata</taxon>
        <taxon>Arachnida</taxon>
        <taxon>Araneae</taxon>
        <taxon>Araneomorphae</taxon>
        <taxon>Entelegynae</taxon>
        <taxon>Araneoidea</taxon>
        <taxon>Araneidae</taxon>
        <taxon>Araneus</taxon>
    </lineage>
</organism>
<feature type="compositionally biased region" description="Polar residues" evidence="1">
    <location>
        <begin position="64"/>
        <end position="73"/>
    </location>
</feature>
<comment type="caution">
    <text evidence="2">The sequence shown here is derived from an EMBL/GenBank/DDBJ whole genome shotgun (WGS) entry which is preliminary data.</text>
</comment>